<feature type="chain" id="PRO_5015043400" description="Outer membrane protein beta-barrel domain-containing protein" evidence="1">
    <location>
        <begin position="24"/>
        <end position="174"/>
    </location>
</feature>
<dbReference type="RefSeq" id="WP_004731049.1">
    <property type="nucleotide sequence ID" value="NZ_CAWMQV010000111.1"/>
</dbReference>
<dbReference type="AlphaFoldDB" id="A0A0N8GVB5"/>
<name>A0A0N8GVB5_VIBSP</name>
<dbReference type="Proteomes" id="UP001159663">
    <property type="component" value="Unassembled WGS sequence"/>
</dbReference>
<proteinExistence type="predicted"/>
<gene>
    <name evidence="2" type="ORF">L8R85_06035</name>
</gene>
<reference evidence="2" key="1">
    <citation type="submission" date="2022-01" db="EMBL/GenBank/DDBJ databases">
        <title>Vibrio aestuarianus Clade A and Clade B isolates are associated with Pacific oyster (Crassostrea gigas) disease outbreaks across Ireland.</title>
        <authorList>
            <person name="Coyle N."/>
            <person name="O'Toole C."/>
            <person name="Thomas J.C.L."/>
            <person name="Ryder D."/>
            <person name="Cheslett D."/>
            <person name="Feist S."/>
            <person name="Bean T."/>
            <person name="Joseph A."/>
            <person name="Waina A."/>
            <person name="Feil E."/>
            <person name="Verner-Jeffreys D.W."/>
        </authorList>
    </citation>
    <scope>NUCLEOTIDE SEQUENCE</scope>
    <source>
        <strain evidence="2">S/17/14 A</strain>
    </source>
</reference>
<organism evidence="2 3">
    <name type="scientific">Vibrio splendidus</name>
    <dbReference type="NCBI Taxonomy" id="29497"/>
    <lineage>
        <taxon>Bacteria</taxon>
        <taxon>Pseudomonadati</taxon>
        <taxon>Pseudomonadota</taxon>
        <taxon>Gammaproteobacteria</taxon>
        <taxon>Vibrionales</taxon>
        <taxon>Vibrionaceae</taxon>
        <taxon>Vibrio</taxon>
    </lineage>
</organism>
<keyword evidence="1" id="KW-0732">Signal</keyword>
<comment type="caution">
    <text evidence="2">The sequence shown here is derived from an EMBL/GenBank/DDBJ whole genome shotgun (WGS) entry which is preliminary data.</text>
</comment>
<sequence length="174" mass="19045">MLGCTNKTVLLGLAALCSFSASANNFNYNTFELRMGTSPSTFGGEVTTMFTQNSHFVARIDSEFESDWDAAVGMGFNGPISQFADVTGQMLLHNIERNDDNHIKTEVNIGLRAWLMANVEVNARLGQLIDNDDSHSVVGIGARFHSTDQLSVGLDMRNNGTYGHQILMSARFGF</sequence>
<evidence type="ECO:0008006" key="4">
    <source>
        <dbReference type="Google" id="ProtNLM"/>
    </source>
</evidence>
<evidence type="ECO:0000256" key="1">
    <source>
        <dbReference type="SAM" id="SignalP"/>
    </source>
</evidence>
<dbReference type="EMBL" id="JAKMYX010000014">
    <property type="protein sequence ID" value="MDH5920583.1"/>
    <property type="molecule type" value="Genomic_DNA"/>
</dbReference>
<evidence type="ECO:0000313" key="3">
    <source>
        <dbReference type="Proteomes" id="UP001159663"/>
    </source>
</evidence>
<accession>A0A0N8GVB5</accession>
<evidence type="ECO:0000313" key="2">
    <source>
        <dbReference type="EMBL" id="MDH5920583.1"/>
    </source>
</evidence>
<protein>
    <recommendedName>
        <fullName evidence="4">Outer membrane protein beta-barrel domain-containing protein</fullName>
    </recommendedName>
</protein>
<feature type="signal peptide" evidence="1">
    <location>
        <begin position="1"/>
        <end position="23"/>
    </location>
</feature>